<evidence type="ECO:0000313" key="1">
    <source>
        <dbReference type="EMBL" id="WWC91520.1"/>
    </source>
</evidence>
<dbReference type="EMBL" id="CP144106">
    <property type="protein sequence ID" value="WWC91520.1"/>
    <property type="molecule type" value="Genomic_DNA"/>
</dbReference>
<dbReference type="InterPro" id="IPR032675">
    <property type="entry name" value="LRR_dom_sf"/>
</dbReference>
<keyword evidence="2" id="KW-1185">Reference proteome</keyword>
<proteinExistence type="predicted"/>
<dbReference type="GeneID" id="91097135"/>
<gene>
    <name evidence="1" type="ORF">L201_006466</name>
</gene>
<dbReference type="Gene3D" id="3.80.10.10">
    <property type="entry name" value="Ribonuclease Inhibitor"/>
    <property type="match status" value="1"/>
</dbReference>
<organism evidence="1 2">
    <name type="scientific">Kwoniella dendrophila CBS 6074</name>
    <dbReference type="NCBI Taxonomy" id="1295534"/>
    <lineage>
        <taxon>Eukaryota</taxon>
        <taxon>Fungi</taxon>
        <taxon>Dikarya</taxon>
        <taxon>Basidiomycota</taxon>
        <taxon>Agaricomycotina</taxon>
        <taxon>Tremellomycetes</taxon>
        <taxon>Tremellales</taxon>
        <taxon>Cryptococcaceae</taxon>
        <taxon>Kwoniella</taxon>
    </lineage>
</organism>
<accession>A0AAX4K434</accession>
<reference evidence="1 2" key="1">
    <citation type="submission" date="2024-01" db="EMBL/GenBank/DDBJ databases">
        <title>Comparative genomics of Cryptococcus and Kwoniella reveals pathogenesis evolution and contrasting modes of karyotype evolution via chromosome fusion or intercentromeric recombination.</title>
        <authorList>
            <person name="Coelho M.A."/>
            <person name="David-Palma M."/>
            <person name="Shea T."/>
            <person name="Bowers K."/>
            <person name="McGinley-Smith S."/>
            <person name="Mohammad A.W."/>
            <person name="Gnirke A."/>
            <person name="Yurkov A.M."/>
            <person name="Nowrousian M."/>
            <person name="Sun S."/>
            <person name="Cuomo C.A."/>
            <person name="Heitman J."/>
        </authorList>
    </citation>
    <scope>NUCLEOTIDE SEQUENCE [LARGE SCALE GENOMIC DNA]</scope>
    <source>
        <strain evidence="1 2">CBS 6074</strain>
    </source>
</reference>
<dbReference type="AlphaFoldDB" id="A0AAX4K434"/>
<name>A0AAX4K434_9TREE</name>
<dbReference type="SUPFAM" id="SSF52047">
    <property type="entry name" value="RNI-like"/>
    <property type="match status" value="1"/>
</dbReference>
<sequence length="424" mass="48397">MAVILRSNTDLVYLPDHGFVGEEGALRILPQITRQIHRLDISHNLLGSAGTLTLFKGLSTLRLRHSSPELGLGIWGLKEINLGMNGLDDIALDCVLGYAKKDVYLKRVLVQGNEIKLDLKFVESIINSLNSSKINSLSLVNNTSIDQDGLNRFLDLLNSTELKQLNLSACNLDHKITDSIMKYLSSSRSRNLENLELNGNHLGSESITKIIDSIEESNFTITSIGLLANHALSDQLVAIDDDQPQQNDNGYNDPRLIDRTEENRSMEYQVHRRLPELLNRNKILTKRIKQATLKALVPCRIILNGLEPSNEYTAKRIINEISNGIFDHNKFRLMDLPEEVIHLILKHTSEDYLAFSDSQWLKLRKESINKENLMNMYNRRLNRLRGKGILYTKQERMEVENELRDGFLKRGKWDKWEMNGASSI</sequence>
<evidence type="ECO:0008006" key="3">
    <source>
        <dbReference type="Google" id="ProtNLM"/>
    </source>
</evidence>
<evidence type="ECO:0000313" key="2">
    <source>
        <dbReference type="Proteomes" id="UP001355207"/>
    </source>
</evidence>
<dbReference type="Proteomes" id="UP001355207">
    <property type="component" value="Chromosome 9"/>
</dbReference>
<dbReference type="RefSeq" id="XP_066078282.1">
    <property type="nucleotide sequence ID" value="XM_066222185.1"/>
</dbReference>
<protein>
    <recommendedName>
        <fullName evidence="3">F-box domain-containing protein</fullName>
    </recommendedName>
</protein>